<evidence type="ECO:0000256" key="8">
    <source>
        <dbReference type="ARBA" id="ARBA00023170"/>
    </source>
</evidence>
<dbReference type="InterPro" id="IPR038550">
    <property type="entry name" value="GPCR_3_9-Cys_sf"/>
</dbReference>
<dbReference type="FunFam" id="2.10.50.30:FF:000003">
    <property type="entry name" value="Vomeronasal 2, receptor 120"/>
    <property type="match status" value="1"/>
</dbReference>
<name>A0A1B8YAM2_XENTR</name>
<dbReference type="AlphaFoldDB" id="A0A1B8YAM2"/>
<keyword evidence="6" id="KW-0297">G-protein coupled receptor</keyword>
<keyword evidence="5 11" id="KW-1133">Transmembrane helix</keyword>
<dbReference type="InterPro" id="IPR017978">
    <property type="entry name" value="GPCR_3_C"/>
</dbReference>
<dbReference type="PANTHER" id="PTHR24061:SF595">
    <property type="entry name" value="VOMERONASAL TYPE-2 RECEPTOR 26-LIKE"/>
    <property type="match status" value="1"/>
</dbReference>
<dbReference type="SUPFAM" id="SSF53822">
    <property type="entry name" value="Periplasmic binding protein-like I"/>
    <property type="match status" value="1"/>
</dbReference>
<feature type="chain" id="PRO_5008619665" description="G-protein coupled receptors family 3 profile domain-containing protein" evidence="12">
    <location>
        <begin position="27"/>
        <end position="901"/>
    </location>
</feature>
<feature type="transmembrane region" description="Helical" evidence="11">
    <location>
        <begin position="637"/>
        <end position="662"/>
    </location>
</feature>
<organism evidence="14">
    <name type="scientific">Xenopus tropicalis</name>
    <name type="common">Western clawed frog</name>
    <name type="synonym">Silurana tropicalis</name>
    <dbReference type="NCBI Taxonomy" id="8364"/>
    <lineage>
        <taxon>Eukaryota</taxon>
        <taxon>Metazoa</taxon>
        <taxon>Chordata</taxon>
        <taxon>Craniata</taxon>
        <taxon>Vertebrata</taxon>
        <taxon>Euteleostomi</taxon>
        <taxon>Amphibia</taxon>
        <taxon>Batrachia</taxon>
        <taxon>Anura</taxon>
        <taxon>Pipoidea</taxon>
        <taxon>Pipidae</taxon>
        <taxon>Xenopodinae</taxon>
        <taxon>Xenopus</taxon>
        <taxon>Silurana</taxon>
    </lineage>
</organism>
<keyword evidence="7 11" id="KW-0472">Membrane</keyword>
<keyword evidence="8" id="KW-0675">Receptor</keyword>
<keyword evidence="4 12" id="KW-0732">Signal</keyword>
<feature type="transmembrane region" description="Helical" evidence="11">
    <location>
        <begin position="831"/>
        <end position="851"/>
    </location>
</feature>
<gene>
    <name evidence="14" type="ORF">XENTR_v90026464mg</name>
</gene>
<evidence type="ECO:0000256" key="9">
    <source>
        <dbReference type="ARBA" id="ARBA00023180"/>
    </source>
</evidence>
<evidence type="ECO:0000256" key="6">
    <source>
        <dbReference type="ARBA" id="ARBA00023040"/>
    </source>
</evidence>
<feature type="transmembrane region" description="Helical" evidence="11">
    <location>
        <begin position="674"/>
        <end position="695"/>
    </location>
</feature>
<dbReference type="GO" id="GO:0004930">
    <property type="term" value="F:G protein-coupled receptor activity"/>
    <property type="evidence" value="ECO:0007669"/>
    <property type="project" value="UniProtKB-KW"/>
</dbReference>
<dbReference type="InterPro" id="IPR028082">
    <property type="entry name" value="Peripla_BP_I"/>
</dbReference>
<evidence type="ECO:0000256" key="1">
    <source>
        <dbReference type="ARBA" id="ARBA00004651"/>
    </source>
</evidence>
<dbReference type="InterPro" id="IPR000337">
    <property type="entry name" value="GPCR_3"/>
</dbReference>
<dbReference type="CDD" id="cd15283">
    <property type="entry name" value="7tmC_V2R_pheromone"/>
    <property type="match status" value="1"/>
</dbReference>
<feature type="transmembrane region" description="Helical" evidence="11">
    <location>
        <begin position="707"/>
        <end position="731"/>
    </location>
</feature>
<dbReference type="Pfam" id="PF01094">
    <property type="entry name" value="ANF_receptor"/>
    <property type="match status" value="1"/>
</dbReference>
<reference evidence="14" key="1">
    <citation type="submission" date="2009-11" db="EMBL/GenBank/DDBJ databases">
        <authorList>
            <consortium name="US DOE Joint Genome Institute (JGI-PGF)"/>
            <person name="Ottilar R."/>
            <person name="Schmutz J."/>
            <person name="Salamov A."/>
            <person name="Cheng J.F."/>
            <person name="Lucas S."/>
            <person name="Pitluck S."/>
            <person name="Gundlach H."/>
            <person name="Guo Y."/>
            <person name="Haberer G."/>
            <person name="Nasrallah J."/>
            <person name="Mayer K.F.X."/>
            <person name="van de Peer Y."/>
            <person name="Weigel D."/>
            <person name="Grigoriev I.V."/>
        </authorList>
    </citation>
    <scope>NUCLEOTIDE SEQUENCE</scope>
    <source>
        <strain evidence="14">Nigerian</strain>
    </source>
</reference>
<dbReference type="InterPro" id="IPR001828">
    <property type="entry name" value="ANF_lig-bd_rcpt"/>
</dbReference>
<keyword evidence="9" id="KW-0325">Glycoprotein</keyword>
<dbReference type="InterPro" id="IPR011500">
    <property type="entry name" value="GPCR_3_9-Cys_dom"/>
</dbReference>
<dbReference type="Pfam" id="PF07562">
    <property type="entry name" value="NCD3G"/>
    <property type="match status" value="1"/>
</dbReference>
<comment type="subcellular location">
    <subcellularLocation>
        <location evidence="1">Cell membrane</location>
        <topology evidence="1">Multi-pass membrane protein</topology>
    </subcellularLocation>
</comment>
<dbReference type="InterPro" id="IPR000068">
    <property type="entry name" value="GPCR_3_Ca_sens_rcpt-rel"/>
</dbReference>
<dbReference type="InterPro" id="IPR017979">
    <property type="entry name" value="GPCR_3_CS"/>
</dbReference>
<dbReference type="Gene3D" id="2.10.50.30">
    <property type="entry name" value="GPCR, family 3, nine cysteines domain"/>
    <property type="match status" value="1"/>
</dbReference>
<sequence length="901" mass="101661">MEILFPIKVEVLLVVLMLQILPVAAAMPNPSSTCQLSSIRKTKYFREGDLMVGGIFHIKLISQYTVNERFNRKRRRKVFRRYRYLLAFIFTIGEINKDPRILPNHTLGYHILESCNEEDRTIKSTFSILSGRKQIIPNYSCWNNRKVVGFIGDLSTGSSLCIAQLAGVYRYPQISYGARDTMFSDRVQFPSFYRTLPDELSEINGIAKLIKHFGWKWVGLITSDDEDGELAGNRMERAINKDGGCLAFLSRINHNSFFDESVITSPLRESTANVIVLLVTLKYINSAMLFFSFYPIPKKIWIVSSSFLRILDTRAGNRIPFNGLLVISFQKGEIPGFREFLYGLNLYQYENSLLFQNVTQRLSDCTQLNVNPNRPGISLPKYTESEFFSATDLQLNNTLNYRITYGVYTAVYTMALALHKLFIKQKMETEESLQTHFKQWRVGACVRMCVKYTRLKVWRSKLQKDPLSGKPLLPSILDNGSYTCTLNSLIQNEGFEMPSGDIIHFKENGGPPARYDILKGVFSEEGDIQITKVASFDASKPEGSQLDVNNIADLWGPYFKEFPQSRCSEPCRAGQRIFKLEGKPSCCYKCVPCVEGDISNTTDAQSCIKCSKYEKPNNEKTECIPRNINFLSYEDTLGATLSFITLILFGICAVILGIFIKYRKTPIVRANNQYLSCLLLISLMLCFLCTLLFIGRPTQICCLLRQVTFGIVFTISVSSVLAKTLTVIIAFNATKPGSKLKKYVGTQLAIILVIVCSLVEVVISAVWLASNPPFPEADTLSDPDYIILLCNEGSELFFFCIIGYIGTLALLSFIVAFLAKDFPDRFNEAKNITFSMLGFCSVWGAFVPAYLSSKGSRMVAVEIFAILSSSAGLLGCIFIPKCYIIFLRPELNTKDTVVRKL</sequence>
<evidence type="ECO:0000256" key="11">
    <source>
        <dbReference type="SAM" id="Phobius"/>
    </source>
</evidence>
<protein>
    <recommendedName>
        <fullName evidence="13">G-protein coupled receptors family 3 profile domain-containing protein</fullName>
    </recommendedName>
</protein>
<keyword evidence="10" id="KW-0807">Transducer</keyword>
<dbReference type="Gene3D" id="3.40.50.2300">
    <property type="match status" value="3"/>
</dbReference>
<evidence type="ECO:0000259" key="13">
    <source>
        <dbReference type="PROSITE" id="PS50259"/>
    </source>
</evidence>
<feature type="transmembrane region" description="Helical" evidence="11">
    <location>
        <begin position="743"/>
        <end position="769"/>
    </location>
</feature>
<feature type="signal peptide" evidence="12">
    <location>
        <begin position="1"/>
        <end position="26"/>
    </location>
</feature>
<dbReference type="FunFam" id="3.40.50.2300:FF:000334">
    <property type="entry name" value="Vomeronasal 2, receptor 56"/>
    <property type="match status" value="1"/>
</dbReference>
<evidence type="ECO:0000256" key="2">
    <source>
        <dbReference type="ARBA" id="ARBA00022475"/>
    </source>
</evidence>
<dbReference type="EMBL" id="KV460359">
    <property type="protein sequence ID" value="OCA19973.1"/>
    <property type="molecule type" value="Genomic_DNA"/>
</dbReference>
<reference evidence="14" key="2">
    <citation type="journal article" date="2010" name="Science">
        <title>The genome of the Western clawed frog Xenopus tropicalis.</title>
        <authorList>
            <person name="Hellsten U."/>
            <person name="Harland R.M."/>
            <person name="Gilchrist M.J."/>
            <person name="Hendrix D."/>
            <person name="Jurka J."/>
            <person name="Kapitonov V."/>
            <person name="Ovcharenko I."/>
            <person name="Putnam N.H."/>
            <person name="Shu S."/>
            <person name="Taher L."/>
            <person name="Blitz I.L."/>
            <person name="Blumberg B."/>
            <person name="Dichmann D.S."/>
            <person name="Dubchak I."/>
            <person name="Amaya E."/>
            <person name="Detter J.C."/>
            <person name="Fletcher R."/>
            <person name="Gerhard D.S."/>
            <person name="Goodstein D."/>
            <person name="Graves T."/>
            <person name="Grigoriev I.V."/>
            <person name="Grimwood J."/>
            <person name="Kawashima T."/>
            <person name="Lindquist E."/>
            <person name="Lucas S.M."/>
            <person name="Mead P.E."/>
            <person name="Mitros T."/>
            <person name="Ogino H."/>
            <person name="Ohta Y."/>
            <person name="Poliakov A.V."/>
            <person name="Pollet N."/>
            <person name="Robert J."/>
            <person name="Salamov A."/>
            <person name="Sater A.K."/>
            <person name="Schmutz J."/>
            <person name="Terry A."/>
            <person name="Vize P.D."/>
            <person name="Warren W.C."/>
            <person name="Wells D."/>
            <person name="Wills A."/>
            <person name="Wilson R.K."/>
            <person name="Zimmerman L.B."/>
            <person name="Zorn A.M."/>
            <person name="Grainger R."/>
            <person name="Grammer T."/>
            <person name="Khokha M.K."/>
            <person name="Richardson P.M."/>
            <person name="Rokhsar D.S."/>
        </authorList>
    </citation>
    <scope>NUCLEOTIDE SEQUENCE [LARGE SCALE GENOMIC DNA]</scope>
    <source>
        <strain evidence="14">Nigerian</strain>
    </source>
</reference>
<feature type="transmembrane region" description="Helical" evidence="11">
    <location>
        <begin position="796"/>
        <end position="819"/>
    </location>
</feature>
<dbReference type="PRINTS" id="PR00248">
    <property type="entry name" value="GPCRMGR"/>
</dbReference>
<proteinExistence type="predicted"/>
<accession>A0A1B8YAM2</accession>
<keyword evidence="2" id="KW-1003">Cell membrane</keyword>
<evidence type="ECO:0000256" key="12">
    <source>
        <dbReference type="SAM" id="SignalP"/>
    </source>
</evidence>
<evidence type="ECO:0000256" key="4">
    <source>
        <dbReference type="ARBA" id="ARBA00022729"/>
    </source>
</evidence>
<evidence type="ECO:0000256" key="7">
    <source>
        <dbReference type="ARBA" id="ARBA00023136"/>
    </source>
</evidence>
<dbReference type="InterPro" id="IPR004073">
    <property type="entry name" value="GPCR_3_vmron_rcpt_2"/>
</dbReference>
<dbReference type="PRINTS" id="PR01535">
    <property type="entry name" value="VOMERONASL2R"/>
</dbReference>
<dbReference type="GO" id="GO:0005886">
    <property type="term" value="C:plasma membrane"/>
    <property type="evidence" value="ECO:0007669"/>
    <property type="project" value="UniProtKB-SubCell"/>
</dbReference>
<dbReference type="FunFam" id="3.40.50.2300:FF:000728">
    <property type="entry name" value="Uncharacterized protein"/>
    <property type="match status" value="1"/>
</dbReference>
<dbReference type="PROSITE" id="PS00981">
    <property type="entry name" value="G_PROTEIN_RECEP_F3_3"/>
    <property type="match status" value="1"/>
</dbReference>
<reference evidence="14" key="3">
    <citation type="submission" date="2016-05" db="EMBL/GenBank/DDBJ databases">
        <title>WGS assembly of Xenopus tropicalis.</title>
        <authorList>
            <person name="Sessions A."/>
            <person name="Jenkins J."/>
            <person name="Mitros T."/>
            <person name="Lyons J.T."/>
            <person name="Dichmann D.S."/>
            <person name="Robert J."/>
            <person name="Harland R.M."/>
            <person name="Rokhsar D.S."/>
        </authorList>
    </citation>
    <scope>NUCLEOTIDE SEQUENCE</scope>
    <source>
        <strain evidence="14">Nigerian</strain>
    </source>
</reference>
<evidence type="ECO:0000256" key="3">
    <source>
        <dbReference type="ARBA" id="ARBA00022692"/>
    </source>
</evidence>
<evidence type="ECO:0000256" key="10">
    <source>
        <dbReference type="ARBA" id="ARBA00023224"/>
    </source>
</evidence>
<feature type="domain" description="G-protein coupled receptors family 3 profile" evidence="13">
    <location>
        <begin position="637"/>
        <end position="893"/>
    </location>
</feature>
<dbReference type="PANTHER" id="PTHR24061">
    <property type="entry name" value="CALCIUM-SENSING RECEPTOR-RELATED"/>
    <property type="match status" value="1"/>
</dbReference>
<keyword evidence="3 11" id="KW-0812">Transmembrane</keyword>
<feature type="transmembrane region" description="Helical" evidence="11">
    <location>
        <begin position="863"/>
        <end position="886"/>
    </location>
</feature>
<evidence type="ECO:0000256" key="5">
    <source>
        <dbReference type="ARBA" id="ARBA00022989"/>
    </source>
</evidence>
<dbReference type="Pfam" id="PF00003">
    <property type="entry name" value="7tm_3"/>
    <property type="match status" value="1"/>
</dbReference>
<dbReference type="PROSITE" id="PS50259">
    <property type="entry name" value="G_PROTEIN_RECEP_F3_4"/>
    <property type="match status" value="1"/>
</dbReference>
<evidence type="ECO:0000313" key="14">
    <source>
        <dbReference type="EMBL" id="OCA19973.1"/>
    </source>
</evidence>